<comment type="caution">
    <text evidence="1">The sequence shown here is derived from an EMBL/GenBank/DDBJ whole genome shotgun (WGS) entry which is preliminary data.</text>
</comment>
<evidence type="ECO:0000313" key="1">
    <source>
        <dbReference type="EMBL" id="MBD2531916.1"/>
    </source>
</evidence>
<dbReference type="EMBL" id="JACJSI010000044">
    <property type="protein sequence ID" value="MBD2531916.1"/>
    <property type="molecule type" value="Genomic_DNA"/>
</dbReference>
<evidence type="ECO:0000313" key="2">
    <source>
        <dbReference type="Proteomes" id="UP000623440"/>
    </source>
</evidence>
<evidence type="ECO:0008006" key="3">
    <source>
        <dbReference type="Google" id="ProtNLM"/>
    </source>
</evidence>
<sequence>MRKSVTKFEYASNWSRICRQVYKLQPRCSNNPLHGRATVVHHLHYRRSLLRRILGICLLHFPSASVSGYEIPGWDCINVCYRCHNNYYGRSIDPASVHHSSVWVQLGGLKNHQVWIKAWELRIKFWLLTLIP</sequence>
<protein>
    <recommendedName>
        <fullName evidence="3">HNH endonuclease</fullName>
    </recommendedName>
</protein>
<dbReference type="RefSeq" id="WP_190942575.1">
    <property type="nucleotide sequence ID" value="NZ_JACJSI010000044.1"/>
</dbReference>
<name>A0ABR8DR40_9NOSO</name>
<gene>
    <name evidence="1" type="ORF">H6G97_20935</name>
</gene>
<organism evidence="1 2">
    <name type="scientific">Nostoc flagelliforme FACHB-838</name>
    <dbReference type="NCBI Taxonomy" id="2692904"/>
    <lineage>
        <taxon>Bacteria</taxon>
        <taxon>Bacillati</taxon>
        <taxon>Cyanobacteriota</taxon>
        <taxon>Cyanophyceae</taxon>
        <taxon>Nostocales</taxon>
        <taxon>Nostocaceae</taxon>
        <taxon>Nostoc</taxon>
    </lineage>
</organism>
<accession>A0ABR8DR40</accession>
<proteinExistence type="predicted"/>
<reference evidence="1 2" key="1">
    <citation type="journal article" date="2020" name="ISME J.">
        <title>Comparative genomics reveals insights into cyanobacterial evolution and habitat adaptation.</title>
        <authorList>
            <person name="Chen M.Y."/>
            <person name="Teng W.K."/>
            <person name="Zhao L."/>
            <person name="Hu C.X."/>
            <person name="Zhou Y.K."/>
            <person name="Han B.P."/>
            <person name="Song L.R."/>
            <person name="Shu W.S."/>
        </authorList>
    </citation>
    <scope>NUCLEOTIDE SEQUENCE [LARGE SCALE GENOMIC DNA]</scope>
    <source>
        <strain evidence="1 2">FACHB-838</strain>
    </source>
</reference>
<keyword evidence="2" id="KW-1185">Reference proteome</keyword>
<dbReference type="Proteomes" id="UP000623440">
    <property type="component" value="Unassembled WGS sequence"/>
</dbReference>